<organism evidence="4 5">
    <name type="scientific">Nitzschia inconspicua</name>
    <dbReference type="NCBI Taxonomy" id="303405"/>
    <lineage>
        <taxon>Eukaryota</taxon>
        <taxon>Sar</taxon>
        <taxon>Stramenopiles</taxon>
        <taxon>Ochrophyta</taxon>
        <taxon>Bacillariophyta</taxon>
        <taxon>Bacillariophyceae</taxon>
        <taxon>Bacillariophycidae</taxon>
        <taxon>Bacillariales</taxon>
        <taxon>Bacillariaceae</taxon>
        <taxon>Nitzschia</taxon>
    </lineage>
</organism>
<dbReference type="AlphaFoldDB" id="A0A9K3LE50"/>
<comment type="caution">
    <text evidence="4">The sequence shown here is derived from an EMBL/GenBank/DDBJ whole genome shotgun (WGS) entry which is preliminary data.</text>
</comment>
<protein>
    <recommendedName>
        <fullName evidence="6">SET domain-containing protein</fullName>
    </recommendedName>
</protein>
<feature type="region of interest" description="Disordered" evidence="1">
    <location>
        <begin position="1"/>
        <end position="47"/>
    </location>
</feature>
<dbReference type="GO" id="GO:0016279">
    <property type="term" value="F:protein-lysine N-methyltransferase activity"/>
    <property type="evidence" value="ECO:0007669"/>
    <property type="project" value="TreeGrafter"/>
</dbReference>
<reference evidence="4" key="1">
    <citation type="journal article" date="2021" name="Sci. Rep.">
        <title>Diploid genomic architecture of Nitzschia inconspicua, an elite biomass production diatom.</title>
        <authorList>
            <person name="Oliver A."/>
            <person name="Podell S."/>
            <person name="Pinowska A."/>
            <person name="Traller J.C."/>
            <person name="Smith S.R."/>
            <person name="McClure R."/>
            <person name="Beliaev A."/>
            <person name="Bohutskyi P."/>
            <person name="Hill E.A."/>
            <person name="Rabines A."/>
            <person name="Zheng H."/>
            <person name="Allen L.Z."/>
            <person name="Kuo A."/>
            <person name="Grigoriev I.V."/>
            <person name="Allen A.E."/>
            <person name="Hazlebeck D."/>
            <person name="Allen E.E."/>
        </authorList>
    </citation>
    <scope>NUCLEOTIDE SEQUENCE</scope>
    <source>
        <strain evidence="4">Hildebrandi</strain>
    </source>
</reference>
<keyword evidence="2" id="KW-0812">Transmembrane</keyword>
<dbReference type="PANTHER" id="PTHR13271:SF137">
    <property type="entry name" value="SET DOMAIN-CONTAINING PROTEIN"/>
    <property type="match status" value="1"/>
</dbReference>
<proteinExistence type="predicted"/>
<evidence type="ECO:0000313" key="5">
    <source>
        <dbReference type="Proteomes" id="UP000693970"/>
    </source>
</evidence>
<dbReference type="Proteomes" id="UP000693970">
    <property type="component" value="Unassembled WGS sequence"/>
</dbReference>
<keyword evidence="2" id="KW-0472">Membrane</keyword>
<dbReference type="InterPro" id="IPR050600">
    <property type="entry name" value="SETD3_SETD6_MTase"/>
</dbReference>
<sequence length="552" mass="61762">MAKGKNRKHRDDASASSGKKKERVTEKEHGSASKPKPETKQRKEATVTSIIEERTIYQRLTHGRRRRSFFLGCAVIIVFFGVLTGGRLLGMILSRKIRSNRSFQKYIQTVAGSLFASPSNATSKNEIHTVEESSPAKFRRFVRSLLFESWSSASPSAENLDIRAVVPVVIGSGSLIDDYTYVNNPSHPHVFAVLREAIVREKGGYVHPDLGFLKPAPCGAARGIGMVYNNYHNCQTKCMPGLAKEKLEAKRRSSFNTTSDEPICEKKQYMQVEVLIKVPLSYQMTRKVALDTLLPLIPAEVQKEANLHELDDAALLVLLLAHERGVGRYSRWLPYITTLPLEPSCGYSLALRPHILDAINAMRDELGMDVTGWENEMLKATQYADKIAEGLGDDYGEYLACPKDEDPIDNIAWALCQVASRATAGSQKYGSLRMVPLMDMINHDVDAGGFVELTGKERLEDGDFVDAVDETDEGAFVVRSLRHGRRRALRPGQELLVNYNVPHYSALDWFVSLGFVPPERYDAWQKLDAPLARVRQDGPFAYYHNTDGRSDP</sequence>
<feature type="compositionally biased region" description="Basic and acidic residues" evidence="1">
    <location>
        <begin position="23"/>
        <end position="47"/>
    </location>
</feature>
<dbReference type="EMBL" id="JAGRRH010000013">
    <property type="protein sequence ID" value="KAG7360800.1"/>
    <property type="molecule type" value="Genomic_DNA"/>
</dbReference>
<name>A0A9K3LE50_9STRA</name>
<evidence type="ECO:0000256" key="1">
    <source>
        <dbReference type="SAM" id="MobiDB-lite"/>
    </source>
</evidence>
<feature type="transmembrane region" description="Helical" evidence="2">
    <location>
        <begin position="69"/>
        <end position="93"/>
    </location>
</feature>
<accession>A0A9K3LE50</accession>
<keyword evidence="5" id="KW-1185">Reference proteome</keyword>
<dbReference type="PANTHER" id="PTHR13271">
    <property type="entry name" value="UNCHARACTERIZED PUTATIVE METHYLTRANSFERASE"/>
    <property type="match status" value="1"/>
</dbReference>
<evidence type="ECO:0008006" key="6">
    <source>
        <dbReference type="Google" id="ProtNLM"/>
    </source>
</evidence>
<keyword evidence="2" id="KW-1133">Transmembrane helix</keyword>
<dbReference type="EMBL" id="JAGRRH010000066">
    <property type="protein sequence ID" value="KAG7338058.1"/>
    <property type="molecule type" value="Genomic_DNA"/>
</dbReference>
<reference evidence="4" key="2">
    <citation type="submission" date="2021-04" db="EMBL/GenBank/DDBJ databases">
        <authorList>
            <person name="Podell S."/>
        </authorList>
    </citation>
    <scope>NUCLEOTIDE SEQUENCE</scope>
    <source>
        <strain evidence="4">Hildebrandi</strain>
    </source>
</reference>
<evidence type="ECO:0000313" key="4">
    <source>
        <dbReference type="EMBL" id="KAG7360800.1"/>
    </source>
</evidence>
<evidence type="ECO:0000313" key="3">
    <source>
        <dbReference type="EMBL" id="KAG7338058.1"/>
    </source>
</evidence>
<gene>
    <name evidence="3" type="ORF">IV203_006751</name>
    <name evidence="4" type="ORF">IV203_035899</name>
</gene>
<dbReference type="CDD" id="cd10527">
    <property type="entry name" value="SET_LSMT"/>
    <property type="match status" value="1"/>
</dbReference>
<dbReference type="OrthoDB" id="41800at2759"/>
<evidence type="ECO:0000256" key="2">
    <source>
        <dbReference type="SAM" id="Phobius"/>
    </source>
</evidence>